<name>A0A402AM78_9CHLR</name>
<evidence type="ECO:0000313" key="9">
    <source>
        <dbReference type="EMBL" id="GCE20149.1"/>
    </source>
</evidence>
<evidence type="ECO:0000256" key="7">
    <source>
        <dbReference type="ARBA" id="ARBA00023136"/>
    </source>
</evidence>
<dbReference type="InterPro" id="IPR002549">
    <property type="entry name" value="AI-2E-like"/>
</dbReference>
<evidence type="ECO:0008006" key="11">
    <source>
        <dbReference type="Google" id="ProtNLM"/>
    </source>
</evidence>
<feature type="transmembrane region" description="Helical" evidence="8">
    <location>
        <begin position="133"/>
        <end position="164"/>
    </location>
</feature>
<sequence length="306" mass="33119">MGSLIYLIAISAIEQVNSAVTYFSTHDWTSFLNILAPFGISQQQVQIQLHTVQDQVLAQAKDAASSAVPLLAGIFDSLLNIILVAVLSIYFLIDGERMVRWLRHNAPQRFQNQTILTLDTVNRVVGGYIRGQLFLCVLIGILVGVGMTLLHVPYALLLGVLAFFLEFVPILGTLISGAICVLLALTQGWLIGVIVLAYFIGVHIFEGDIVGPRVVGKAIGLHPIVSIAALIAGSELFGVWGALFASPVAGVLQAFLIVFWLGWQKRHPKEFQSSNVQTLDTAAEQLIEQSPLAGNTEHPQAGETQS</sequence>
<dbReference type="PANTHER" id="PTHR21716:SF53">
    <property type="entry name" value="PERMEASE PERM-RELATED"/>
    <property type="match status" value="1"/>
</dbReference>
<dbReference type="AlphaFoldDB" id="A0A402AM78"/>
<organism evidence="9 10">
    <name type="scientific">Dictyobacter kobayashii</name>
    <dbReference type="NCBI Taxonomy" id="2014872"/>
    <lineage>
        <taxon>Bacteria</taxon>
        <taxon>Bacillati</taxon>
        <taxon>Chloroflexota</taxon>
        <taxon>Ktedonobacteria</taxon>
        <taxon>Ktedonobacterales</taxon>
        <taxon>Dictyobacteraceae</taxon>
        <taxon>Dictyobacter</taxon>
    </lineage>
</organism>
<feature type="transmembrane region" description="Helical" evidence="8">
    <location>
        <begin position="170"/>
        <end position="202"/>
    </location>
</feature>
<feature type="transmembrane region" description="Helical" evidence="8">
    <location>
        <begin position="239"/>
        <end position="263"/>
    </location>
</feature>
<keyword evidence="3" id="KW-0813">Transport</keyword>
<gene>
    <name evidence="9" type="ORF">KDK_39490</name>
</gene>
<keyword evidence="4" id="KW-1003">Cell membrane</keyword>
<dbReference type="PANTHER" id="PTHR21716">
    <property type="entry name" value="TRANSMEMBRANE PROTEIN"/>
    <property type="match status" value="1"/>
</dbReference>
<evidence type="ECO:0000256" key="3">
    <source>
        <dbReference type="ARBA" id="ARBA00022448"/>
    </source>
</evidence>
<feature type="transmembrane region" description="Helical" evidence="8">
    <location>
        <begin position="70"/>
        <end position="93"/>
    </location>
</feature>
<evidence type="ECO:0000256" key="1">
    <source>
        <dbReference type="ARBA" id="ARBA00004651"/>
    </source>
</evidence>
<dbReference type="Proteomes" id="UP000287188">
    <property type="component" value="Unassembled WGS sequence"/>
</dbReference>
<proteinExistence type="inferred from homology"/>
<comment type="similarity">
    <text evidence="2">Belongs to the autoinducer-2 exporter (AI-2E) (TC 2.A.86) family.</text>
</comment>
<dbReference type="RefSeq" id="WP_161977466.1">
    <property type="nucleotide sequence ID" value="NZ_BIFS01000001.1"/>
</dbReference>
<dbReference type="EMBL" id="BIFS01000001">
    <property type="protein sequence ID" value="GCE20149.1"/>
    <property type="molecule type" value="Genomic_DNA"/>
</dbReference>
<keyword evidence="7 8" id="KW-0472">Membrane</keyword>
<reference evidence="10" key="1">
    <citation type="submission" date="2018-12" db="EMBL/GenBank/DDBJ databases">
        <title>Tengunoibacter tsumagoiensis gen. nov., sp. nov., Dictyobacter kobayashii sp. nov., D. alpinus sp. nov., and D. joshuensis sp. nov. and description of Dictyobacteraceae fam. nov. within the order Ktedonobacterales isolated from Tengu-no-mugimeshi.</title>
        <authorList>
            <person name="Wang C.M."/>
            <person name="Zheng Y."/>
            <person name="Sakai Y."/>
            <person name="Toyoda A."/>
            <person name="Minakuchi Y."/>
            <person name="Abe K."/>
            <person name="Yokota A."/>
            <person name="Yabe S."/>
        </authorList>
    </citation>
    <scope>NUCLEOTIDE SEQUENCE [LARGE SCALE GENOMIC DNA]</scope>
    <source>
        <strain evidence="10">Uno11</strain>
    </source>
</reference>
<accession>A0A402AM78</accession>
<protein>
    <recommendedName>
        <fullName evidence="11">AI-2E family transporter</fullName>
    </recommendedName>
</protein>
<evidence type="ECO:0000256" key="6">
    <source>
        <dbReference type="ARBA" id="ARBA00022989"/>
    </source>
</evidence>
<evidence type="ECO:0000256" key="2">
    <source>
        <dbReference type="ARBA" id="ARBA00009773"/>
    </source>
</evidence>
<evidence type="ECO:0000256" key="8">
    <source>
        <dbReference type="SAM" id="Phobius"/>
    </source>
</evidence>
<comment type="subcellular location">
    <subcellularLocation>
        <location evidence="1">Cell membrane</location>
        <topology evidence="1">Multi-pass membrane protein</topology>
    </subcellularLocation>
</comment>
<keyword evidence="5 8" id="KW-0812">Transmembrane</keyword>
<evidence type="ECO:0000256" key="5">
    <source>
        <dbReference type="ARBA" id="ARBA00022692"/>
    </source>
</evidence>
<evidence type="ECO:0000313" key="10">
    <source>
        <dbReference type="Proteomes" id="UP000287188"/>
    </source>
</evidence>
<keyword evidence="10" id="KW-1185">Reference proteome</keyword>
<dbReference type="GO" id="GO:0005886">
    <property type="term" value="C:plasma membrane"/>
    <property type="evidence" value="ECO:0007669"/>
    <property type="project" value="UniProtKB-SubCell"/>
</dbReference>
<feature type="transmembrane region" description="Helical" evidence="8">
    <location>
        <begin position="214"/>
        <end position="233"/>
    </location>
</feature>
<keyword evidence="6 8" id="KW-1133">Transmembrane helix</keyword>
<dbReference type="Pfam" id="PF01594">
    <property type="entry name" value="AI-2E_transport"/>
    <property type="match status" value="1"/>
</dbReference>
<comment type="caution">
    <text evidence="9">The sequence shown here is derived from an EMBL/GenBank/DDBJ whole genome shotgun (WGS) entry which is preliminary data.</text>
</comment>
<evidence type="ECO:0000256" key="4">
    <source>
        <dbReference type="ARBA" id="ARBA00022475"/>
    </source>
</evidence>
<dbReference type="GO" id="GO:0055085">
    <property type="term" value="P:transmembrane transport"/>
    <property type="evidence" value="ECO:0007669"/>
    <property type="project" value="TreeGrafter"/>
</dbReference>